<feature type="region of interest" description="Disordered" evidence="1">
    <location>
        <begin position="1"/>
        <end position="24"/>
    </location>
</feature>
<proteinExistence type="predicted"/>
<sequence>VFYLGPTQDGGRTTTLLKERPGGESNTTEMLNYFYKPNAELKLYVKNMRKRPSLLLKQPRAFPEERDGLFAQRTGATWALDWETQLLGVGEAVPARPLVMQVGDTLILEVPQTDQSGEYRYMVSVYMDKTDVLSKPVNEVIEVKAPKKGKKGGPEPDPLLQLTFVALQEGKSVIFADVSWEDQEEKLCLTHKLLAPVSKNTVARIGPMEVEIQKAVGGKGDKGALQWWTGDKWAGKKKKPKK</sequence>
<keyword evidence="3" id="KW-1185">Reference proteome</keyword>
<evidence type="ECO:0000313" key="3">
    <source>
        <dbReference type="Proteomes" id="UP000601435"/>
    </source>
</evidence>
<organism evidence="2 3">
    <name type="scientific">Symbiodinium necroappetens</name>
    <dbReference type="NCBI Taxonomy" id="1628268"/>
    <lineage>
        <taxon>Eukaryota</taxon>
        <taxon>Sar</taxon>
        <taxon>Alveolata</taxon>
        <taxon>Dinophyceae</taxon>
        <taxon>Suessiales</taxon>
        <taxon>Symbiodiniaceae</taxon>
        <taxon>Symbiodinium</taxon>
    </lineage>
</organism>
<dbReference type="OrthoDB" id="439398at2759"/>
<accession>A0A812JT56</accession>
<dbReference type="Proteomes" id="UP000601435">
    <property type="component" value="Unassembled WGS sequence"/>
</dbReference>
<evidence type="ECO:0000313" key="2">
    <source>
        <dbReference type="EMBL" id="CAE7208454.1"/>
    </source>
</evidence>
<protein>
    <submittedName>
        <fullName evidence="2">NLRC3 protein</fullName>
    </submittedName>
</protein>
<gene>
    <name evidence="2" type="primary">NLRC3</name>
    <name evidence="2" type="ORF">SNEC2469_LOCUS1947</name>
</gene>
<comment type="caution">
    <text evidence="2">The sequence shown here is derived from an EMBL/GenBank/DDBJ whole genome shotgun (WGS) entry which is preliminary data.</text>
</comment>
<evidence type="ECO:0000256" key="1">
    <source>
        <dbReference type="SAM" id="MobiDB-lite"/>
    </source>
</evidence>
<dbReference type="AlphaFoldDB" id="A0A812JT56"/>
<dbReference type="EMBL" id="CAJNJA010006294">
    <property type="protein sequence ID" value="CAE7208454.1"/>
    <property type="molecule type" value="Genomic_DNA"/>
</dbReference>
<feature type="non-terminal residue" evidence="2">
    <location>
        <position position="1"/>
    </location>
</feature>
<reference evidence="2" key="1">
    <citation type="submission" date="2021-02" db="EMBL/GenBank/DDBJ databases">
        <authorList>
            <person name="Dougan E. K."/>
            <person name="Rhodes N."/>
            <person name="Thang M."/>
            <person name="Chan C."/>
        </authorList>
    </citation>
    <scope>NUCLEOTIDE SEQUENCE</scope>
</reference>
<name>A0A812JT56_9DINO</name>